<evidence type="ECO:0000313" key="2">
    <source>
        <dbReference type="EMBL" id="CAH1726193.1"/>
    </source>
</evidence>
<evidence type="ECO:0000256" key="1">
    <source>
        <dbReference type="SAM" id="MobiDB-lite"/>
    </source>
</evidence>
<sequence>MDDSRFCASVDVIFACHFYFNSGANRPHRDNRKTSSLSRGYCGEYYFPFRLNSDVRHTGRARLLLRSRLSAATSKPTGTHKSSVDGSLFIFQISRDLVYTCSADLTGQINTSERSFAPPLQPSPRNTPFHIF</sequence>
<accession>A0A9P0NMP1</accession>
<proteinExistence type="predicted"/>
<dbReference type="EMBL" id="OU899035">
    <property type="protein sequence ID" value="CAH1726193.1"/>
    <property type="molecule type" value="Genomic_DNA"/>
</dbReference>
<reference evidence="2" key="1">
    <citation type="submission" date="2022-02" db="EMBL/GenBank/DDBJ databases">
        <authorList>
            <person name="King R."/>
        </authorList>
    </citation>
    <scope>NUCLEOTIDE SEQUENCE</scope>
</reference>
<evidence type="ECO:0000313" key="3">
    <source>
        <dbReference type="Proteomes" id="UP001154329"/>
    </source>
</evidence>
<name>A0A9P0NMP1_APHGO</name>
<keyword evidence="3" id="KW-1185">Reference proteome</keyword>
<dbReference type="Proteomes" id="UP001154329">
    <property type="component" value="Chromosome 2"/>
</dbReference>
<dbReference type="AlphaFoldDB" id="A0A9P0NMP1"/>
<feature type="region of interest" description="Disordered" evidence="1">
    <location>
        <begin position="113"/>
        <end position="132"/>
    </location>
</feature>
<protein>
    <submittedName>
        <fullName evidence="2">Uncharacterized protein</fullName>
    </submittedName>
</protein>
<reference evidence="2" key="2">
    <citation type="submission" date="2022-10" db="EMBL/GenBank/DDBJ databases">
        <authorList>
            <consortium name="ENA_rothamsted_submissions"/>
            <consortium name="culmorum"/>
            <person name="King R."/>
        </authorList>
    </citation>
    <scope>NUCLEOTIDE SEQUENCE</scope>
</reference>
<gene>
    <name evidence="2" type="ORF">APHIGO_LOCUS7123</name>
</gene>
<organism evidence="2 3">
    <name type="scientific">Aphis gossypii</name>
    <name type="common">Cotton aphid</name>
    <dbReference type="NCBI Taxonomy" id="80765"/>
    <lineage>
        <taxon>Eukaryota</taxon>
        <taxon>Metazoa</taxon>
        <taxon>Ecdysozoa</taxon>
        <taxon>Arthropoda</taxon>
        <taxon>Hexapoda</taxon>
        <taxon>Insecta</taxon>
        <taxon>Pterygota</taxon>
        <taxon>Neoptera</taxon>
        <taxon>Paraneoptera</taxon>
        <taxon>Hemiptera</taxon>
        <taxon>Sternorrhyncha</taxon>
        <taxon>Aphidomorpha</taxon>
        <taxon>Aphidoidea</taxon>
        <taxon>Aphididae</taxon>
        <taxon>Aphidini</taxon>
        <taxon>Aphis</taxon>
        <taxon>Aphis</taxon>
    </lineage>
</organism>